<accession>A0ABZ3IVZ0</accession>
<dbReference type="Proteomes" id="UP000216052">
    <property type="component" value="Chromosome"/>
</dbReference>
<dbReference type="RefSeq" id="WP_093795439.1">
    <property type="nucleotide sequence ID" value="NZ_CP155571.1"/>
</dbReference>
<name>A0ABZ3IVZ0_SPOA4</name>
<proteinExistence type="predicted"/>
<evidence type="ECO:0000313" key="1">
    <source>
        <dbReference type="EMBL" id="XFO70063.1"/>
    </source>
</evidence>
<keyword evidence="2" id="KW-1185">Reference proteome</keyword>
<organism evidence="1 2">
    <name type="scientific">Sporomusa acidovorans (strain ATCC 49682 / DSM 3132 / Mol)</name>
    <dbReference type="NCBI Taxonomy" id="1123286"/>
    <lineage>
        <taxon>Bacteria</taxon>
        <taxon>Bacillati</taxon>
        <taxon>Bacillota</taxon>
        <taxon>Negativicutes</taxon>
        <taxon>Selenomonadales</taxon>
        <taxon>Sporomusaceae</taxon>
        <taxon>Sporomusa</taxon>
    </lineage>
</organism>
<sequence length="65" mass="7435">MSVNRFFPHLIVTLTIFTLTFSLLPTPVFAKQAEPPPGYLPLQPYNLPARLTVLDKQIFGRHEKI</sequence>
<protein>
    <submittedName>
        <fullName evidence="1">Uncharacterized protein</fullName>
    </submittedName>
</protein>
<reference evidence="1" key="1">
    <citation type="submission" date="2024-05" db="EMBL/GenBank/DDBJ databases">
        <title>Isolation and characterization of Sporomusa carbonis sp. nov., a carboxydotrophic hydrogenogen in the genus of Sporomusa isolated from a charcoal burning pile.</title>
        <authorList>
            <person name="Boeer T."/>
            <person name="Rosenbaum F."/>
            <person name="Eysell L."/>
            <person name="Mueller V."/>
            <person name="Daniel R."/>
            <person name="Poehlein A."/>
        </authorList>
    </citation>
    <scope>NUCLEOTIDE SEQUENCE [LARGE SCALE GENOMIC DNA]</scope>
    <source>
        <strain evidence="1">DSM 3132</strain>
    </source>
</reference>
<evidence type="ECO:0000313" key="2">
    <source>
        <dbReference type="Proteomes" id="UP000216052"/>
    </source>
</evidence>
<gene>
    <name evidence="1" type="ORF">SPACI_000480</name>
</gene>
<dbReference type="EMBL" id="CP155571">
    <property type="protein sequence ID" value="XFO70063.1"/>
    <property type="molecule type" value="Genomic_DNA"/>
</dbReference>